<protein>
    <recommendedName>
        <fullName evidence="3">COX assembly mitochondrial protein</fullName>
    </recommendedName>
</protein>
<dbReference type="Proteomes" id="UP000250140">
    <property type="component" value="Unassembled WGS sequence"/>
</dbReference>
<keyword evidence="3" id="KW-0143">Chaperone</keyword>
<gene>
    <name evidence="5" type="ORF">AOQ84DRAFT_285590</name>
</gene>
<feature type="region of interest" description="Disordered" evidence="4">
    <location>
        <begin position="91"/>
        <end position="120"/>
    </location>
</feature>
<evidence type="ECO:0000256" key="3">
    <source>
        <dbReference type="RuleBase" id="RU364104"/>
    </source>
</evidence>
<comment type="similarity">
    <text evidence="1 3">Belongs to the CMC family.</text>
</comment>
<dbReference type="OrthoDB" id="6224010at2759"/>
<evidence type="ECO:0000256" key="1">
    <source>
        <dbReference type="ARBA" id="ARBA00007347"/>
    </source>
</evidence>
<feature type="compositionally biased region" description="Basic and acidic residues" evidence="4">
    <location>
        <begin position="93"/>
        <end position="120"/>
    </location>
</feature>
<evidence type="ECO:0000256" key="4">
    <source>
        <dbReference type="SAM" id="MobiDB-lite"/>
    </source>
</evidence>
<proteinExistence type="inferred from homology"/>
<dbReference type="PANTHER" id="PTHR22977:SF5">
    <property type="entry name" value="COX ASSEMBLY MITOCHONDRIAL PROTEIN HOMOLOG"/>
    <property type="match status" value="1"/>
</dbReference>
<comment type="function">
    <text evidence="3">Required for mitochondrial cytochrome c oxidase (COX) assembly and respiration.</text>
</comment>
<comment type="subcellular location">
    <subcellularLocation>
        <location evidence="3">Mitochondrion inner membrane</location>
    </subcellularLocation>
</comment>
<keyword evidence="6" id="KW-1185">Reference proteome</keyword>
<feature type="compositionally biased region" description="Polar residues" evidence="4">
    <location>
        <begin position="1"/>
        <end position="13"/>
    </location>
</feature>
<keyword evidence="3" id="KW-0472">Membrane</keyword>
<name>A0A8E2F878_9PEZI</name>
<keyword evidence="3" id="KW-0999">Mitochondrion inner membrane</keyword>
<feature type="region of interest" description="Disordered" evidence="4">
    <location>
        <begin position="1"/>
        <end position="30"/>
    </location>
</feature>
<feature type="compositionally biased region" description="Pro residues" evidence="4">
    <location>
        <begin position="15"/>
        <end position="27"/>
    </location>
</feature>
<dbReference type="Pfam" id="PF08583">
    <property type="entry name" value="Cmc1"/>
    <property type="match status" value="1"/>
</dbReference>
<sequence length="144" mass="16739">MATTTSPAPQSDSIPPAPAAVPVPRNPIPLSAGQEQQVRELYYKRVRTKCADEIRDFASCALNRTISATWACRSQRIAMNACMVQHATQAEQDAAREEWFRGKEDRRREREEKEKKRLEQEKFHREWWGLDERGQKVQKKDEGR</sequence>
<dbReference type="GO" id="GO:0005743">
    <property type="term" value="C:mitochondrial inner membrane"/>
    <property type="evidence" value="ECO:0007669"/>
    <property type="project" value="UniProtKB-SubCell"/>
</dbReference>
<keyword evidence="3" id="KW-0496">Mitochondrion</keyword>
<evidence type="ECO:0000313" key="6">
    <source>
        <dbReference type="Proteomes" id="UP000250140"/>
    </source>
</evidence>
<dbReference type="InterPro" id="IPR013892">
    <property type="entry name" value="Cyt_c_biogenesis_Cmc1-like"/>
</dbReference>
<accession>A0A8E2F878</accession>
<dbReference type="EMBL" id="KV748900">
    <property type="protein sequence ID" value="OCL12246.1"/>
    <property type="molecule type" value="Genomic_DNA"/>
</dbReference>
<evidence type="ECO:0000313" key="5">
    <source>
        <dbReference type="EMBL" id="OCL12246.1"/>
    </source>
</evidence>
<dbReference type="PANTHER" id="PTHR22977">
    <property type="entry name" value="COX ASSEMBLY MITOCHONDRIAL PROTEIN"/>
    <property type="match status" value="1"/>
</dbReference>
<organism evidence="5 6">
    <name type="scientific">Glonium stellatum</name>
    <dbReference type="NCBI Taxonomy" id="574774"/>
    <lineage>
        <taxon>Eukaryota</taxon>
        <taxon>Fungi</taxon>
        <taxon>Dikarya</taxon>
        <taxon>Ascomycota</taxon>
        <taxon>Pezizomycotina</taxon>
        <taxon>Dothideomycetes</taxon>
        <taxon>Pleosporomycetidae</taxon>
        <taxon>Gloniales</taxon>
        <taxon>Gloniaceae</taxon>
        <taxon>Glonium</taxon>
    </lineage>
</organism>
<keyword evidence="2" id="KW-1015">Disulfide bond</keyword>
<dbReference type="AlphaFoldDB" id="A0A8E2F878"/>
<reference evidence="5 6" key="1">
    <citation type="journal article" date="2016" name="Nat. Commun.">
        <title>Ectomycorrhizal ecology is imprinted in the genome of the dominant symbiotic fungus Cenococcum geophilum.</title>
        <authorList>
            <consortium name="DOE Joint Genome Institute"/>
            <person name="Peter M."/>
            <person name="Kohler A."/>
            <person name="Ohm R.A."/>
            <person name="Kuo A."/>
            <person name="Krutzmann J."/>
            <person name="Morin E."/>
            <person name="Arend M."/>
            <person name="Barry K.W."/>
            <person name="Binder M."/>
            <person name="Choi C."/>
            <person name="Clum A."/>
            <person name="Copeland A."/>
            <person name="Grisel N."/>
            <person name="Haridas S."/>
            <person name="Kipfer T."/>
            <person name="LaButti K."/>
            <person name="Lindquist E."/>
            <person name="Lipzen A."/>
            <person name="Maire R."/>
            <person name="Meier B."/>
            <person name="Mihaltcheva S."/>
            <person name="Molinier V."/>
            <person name="Murat C."/>
            <person name="Poggeler S."/>
            <person name="Quandt C.A."/>
            <person name="Sperisen C."/>
            <person name="Tritt A."/>
            <person name="Tisserant E."/>
            <person name="Crous P.W."/>
            <person name="Henrissat B."/>
            <person name="Nehls U."/>
            <person name="Egli S."/>
            <person name="Spatafora J.W."/>
            <person name="Grigoriev I.V."/>
            <person name="Martin F.M."/>
        </authorList>
    </citation>
    <scope>NUCLEOTIDE SEQUENCE [LARGE SCALE GENOMIC DNA]</scope>
    <source>
        <strain evidence="5 6">CBS 207.34</strain>
    </source>
</reference>
<evidence type="ECO:0000256" key="2">
    <source>
        <dbReference type="ARBA" id="ARBA00023157"/>
    </source>
</evidence>